<reference evidence="4 5" key="1">
    <citation type="journal article" date="2016" name="Mol. Biol. Evol.">
        <title>Comparative Genomics of Early-Diverging Mushroom-Forming Fungi Provides Insights into the Origins of Lignocellulose Decay Capabilities.</title>
        <authorList>
            <person name="Nagy L.G."/>
            <person name="Riley R."/>
            <person name="Tritt A."/>
            <person name="Adam C."/>
            <person name="Daum C."/>
            <person name="Floudas D."/>
            <person name="Sun H."/>
            <person name="Yadav J.S."/>
            <person name="Pangilinan J."/>
            <person name="Larsson K.H."/>
            <person name="Matsuura K."/>
            <person name="Barry K."/>
            <person name="Labutti K."/>
            <person name="Kuo R."/>
            <person name="Ohm R.A."/>
            <person name="Bhattacharya S.S."/>
            <person name="Shirouzu T."/>
            <person name="Yoshinaga Y."/>
            <person name="Martin F.M."/>
            <person name="Grigoriev I.V."/>
            <person name="Hibbett D.S."/>
        </authorList>
    </citation>
    <scope>NUCLEOTIDE SEQUENCE [LARGE SCALE GENOMIC DNA]</scope>
    <source>
        <strain evidence="4 5">TUFC12733</strain>
    </source>
</reference>
<feature type="compositionally biased region" description="Basic and acidic residues" evidence="2">
    <location>
        <begin position="184"/>
        <end position="197"/>
    </location>
</feature>
<evidence type="ECO:0000256" key="2">
    <source>
        <dbReference type="SAM" id="MobiDB-lite"/>
    </source>
</evidence>
<evidence type="ECO:0000313" key="4">
    <source>
        <dbReference type="EMBL" id="KZO99142.1"/>
    </source>
</evidence>
<dbReference type="Gene3D" id="1.10.10.60">
    <property type="entry name" value="Homeodomain-like"/>
    <property type="match status" value="1"/>
</dbReference>
<keyword evidence="1" id="KW-0175">Coiled coil</keyword>
<dbReference type="EMBL" id="KV417273">
    <property type="protein sequence ID" value="KZO99142.1"/>
    <property type="molecule type" value="Genomic_DNA"/>
</dbReference>
<dbReference type="OrthoDB" id="424753at2759"/>
<sequence>MVTLSMSATSRETSLVNLQRFIELQQAHLERTRQDLEKLDRLRERVKGDPEAFLKHMTDELNDPAFRRPPPEYLRLPEVDWSLLAGADSSVFENLSTSRRHTLRERNPLREKLDAIVSESGLPPVQRPVYHYAPPPDLSPVEEIFEFIGRDREVSSGGEEESDSLFGTPEEEDRVVRFLLPTNGHEHGDANDARGDDEPSDAEDNAPSGRRHSTTFAQAWSTQEQRLLEKQLTLIPPNTTRRWAKVSKAMKEDGADRTARQVASRVQKMIAKMLKMGVRPDPELWGDMEGDKEKEGKGDDKKRKAEEEHGKEVKRAKPIPKTKSNAPKK</sequence>
<dbReference type="SUPFAM" id="SSF46689">
    <property type="entry name" value="Homeodomain-like"/>
    <property type="match status" value="1"/>
</dbReference>
<evidence type="ECO:0000259" key="3">
    <source>
        <dbReference type="PROSITE" id="PS50090"/>
    </source>
</evidence>
<dbReference type="SMART" id="SM00717">
    <property type="entry name" value="SANT"/>
    <property type="match status" value="1"/>
</dbReference>
<feature type="compositionally biased region" description="Basic and acidic residues" evidence="2">
    <location>
        <begin position="289"/>
        <end position="315"/>
    </location>
</feature>
<feature type="domain" description="Myb-like" evidence="3">
    <location>
        <begin position="220"/>
        <end position="270"/>
    </location>
</feature>
<dbReference type="PROSITE" id="PS50090">
    <property type="entry name" value="MYB_LIKE"/>
    <property type="match status" value="1"/>
</dbReference>
<dbReference type="InterPro" id="IPR009057">
    <property type="entry name" value="Homeodomain-like_sf"/>
</dbReference>
<protein>
    <recommendedName>
        <fullName evidence="3">Myb-like domain-containing protein</fullName>
    </recommendedName>
</protein>
<name>A0A167PUX5_CALVF</name>
<dbReference type="InterPro" id="IPR001005">
    <property type="entry name" value="SANT/Myb"/>
</dbReference>
<feature type="region of interest" description="Disordered" evidence="2">
    <location>
        <begin position="278"/>
        <end position="329"/>
    </location>
</feature>
<dbReference type="PANTHER" id="PTHR22705">
    <property type="entry name" value="ZINC FINGER, ZZ DOMAIN CONTAINING 3"/>
    <property type="match status" value="1"/>
</dbReference>
<dbReference type="STRING" id="1330018.A0A167PUX5"/>
<dbReference type="Proteomes" id="UP000076738">
    <property type="component" value="Unassembled WGS sequence"/>
</dbReference>
<dbReference type="AlphaFoldDB" id="A0A167PUX5"/>
<keyword evidence="5" id="KW-1185">Reference proteome</keyword>
<proteinExistence type="predicted"/>
<evidence type="ECO:0000313" key="5">
    <source>
        <dbReference type="Proteomes" id="UP000076738"/>
    </source>
</evidence>
<feature type="compositionally biased region" description="Basic residues" evidence="2">
    <location>
        <begin position="316"/>
        <end position="329"/>
    </location>
</feature>
<accession>A0A167PUX5</accession>
<feature type="region of interest" description="Disordered" evidence="2">
    <location>
        <begin position="152"/>
        <end position="222"/>
    </location>
</feature>
<dbReference type="InterPro" id="IPR037830">
    <property type="entry name" value="ZZZ3"/>
</dbReference>
<feature type="compositionally biased region" description="Acidic residues" evidence="2">
    <location>
        <begin position="158"/>
        <end position="173"/>
    </location>
</feature>
<feature type="coiled-coil region" evidence="1">
    <location>
        <begin position="22"/>
        <end position="49"/>
    </location>
</feature>
<dbReference type="PANTHER" id="PTHR22705:SF0">
    <property type="entry name" value="ZZ-TYPE ZINC FINGER-CONTAINING PROTEIN 3"/>
    <property type="match status" value="1"/>
</dbReference>
<organism evidence="4 5">
    <name type="scientific">Calocera viscosa (strain TUFC12733)</name>
    <dbReference type="NCBI Taxonomy" id="1330018"/>
    <lineage>
        <taxon>Eukaryota</taxon>
        <taxon>Fungi</taxon>
        <taxon>Dikarya</taxon>
        <taxon>Basidiomycota</taxon>
        <taxon>Agaricomycotina</taxon>
        <taxon>Dacrymycetes</taxon>
        <taxon>Dacrymycetales</taxon>
        <taxon>Dacrymycetaceae</taxon>
        <taxon>Calocera</taxon>
    </lineage>
</organism>
<evidence type="ECO:0000256" key="1">
    <source>
        <dbReference type="SAM" id="Coils"/>
    </source>
</evidence>
<gene>
    <name evidence="4" type="ORF">CALVIDRAFT_534691</name>
</gene>